<reference evidence="6 7" key="2">
    <citation type="journal article" date="2022" name="Mol. Biol. Evol.">
        <title>Comparative Genomics Reveals Insights into the Divergent Evolution of Astigmatic Mites and Household Pest Adaptations.</title>
        <authorList>
            <person name="Xiong Q."/>
            <person name="Wan A.T."/>
            <person name="Liu X."/>
            <person name="Fung C.S."/>
            <person name="Xiao X."/>
            <person name="Malainual N."/>
            <person name="Hou J."/>
            <person name="Wang L."/>
            <person name="Wang M."/>
            <person name="Yang K.Y."/>
            <person name="Cui Y."/>
            <person name="Leung E.L."/>
            <person name="Nong W."/>
            <person name="Shin S.K."/>
            <person name="Au S.W."/>
            <person name="Jeong K.Y."/>
            <person name="Chew F.T."/>
            <person name="Hui J.H."/>
            <person name="Leung T.F."/>
            <person name="Tungtrongchitr A."/>
            <person name="Zhong N."/>
            <person name="Liu Z."/>
            <person name="Tsui S.K."/>
        </authorList>
    </citation>
    <scope>NUCLEOTIDE SEQUENCE [LARGE SCALE GENOMIC DNA]</scope>
    <source>
        <strain evidence="6">Derp</strain>
    </source>
</reference>
<reference evidence="6 7" key="1">
    <citation type="journal article" date="2018" name="J. Allergy Clin. Immunol.">
        <title>High-quality assembly of Dermatophagoides pteronyssinus genome and transcriptome reveals a wide range of novel allergens.</title>
        <authorList>
            <person name="Liu X.Y."/>
            <person name="Yang K.Y."/>
            <person name="Wang M.Q."/>
            <person name="Kwok J.S."/>
            <person name="Zeng X."/>
            <person name="Yang Z."/>
            <person name="Xiao X.J."/>
            <person name="Lau C.P."/>
            <person name="Li Y."/>
            <person name="Huang Z.M."/>
            <person name="Ba J.G."/>
            <person name="Yim A.K."/>
            <person name="Ouyang C.Y."/>
            <person name="Ngai S.M."/>
            <person name="Chan T.F."/>
            <person name="Leung E.L."/>
            <person name="Liu L."/>
            <person name="Liu Z.G."/>
            <person name="Tsui S.K."/>
        </authorList>
    </citation>
    <scope>NUCLEOTIDE SEQUENCE [LARGE SCALE GENOMIC DNA]</scope>
    <source>
        <strain evidence="6">Derp</strain>
    </source>
</reference>
<dbReference type="InterPro" id="IPR013083">
    <property type="entry name" value="Znf_RING/FYVE/PHD"/>
</dbReference>
<dbReference type="EMBL" id="NJHN03000062">
    <property type="protein sequence ID" value="KAH9418695.1"/>
    <property type="molecule type" value="Genomic_DNA"/>
</dbReference>
<name>A0ABQ8J8E1_DERPT</name>
<gene>
    <name evidence="6" type="primary">MKRN2</name>
    <name evidence="6" type="ORF">DERP_004021</name>
</gene>
<sequence length="413" mass="48971">MSKFIHESDMIEVIEGEASRSINLFDNYHWNSRSTIDYTSSTFRNRNDHDHNNEHDNLNCNDNNDVINRHNRDEDHSLRDESDNHGNNNRSRDYGNEFEENEHGSSRGNSNQRSIELLRRVLTNRDSSFGIIDSRFDLPPRAIFSRNSRNQTRAMDNNIGLSSSIASKKDSQKSRFHYHYDSKKDLIRDMLSNFLCPFNEDDYCRFEHHKSYPCEFFHPKSGVDKSYNRLPPFVCVFNLINRCRSPSISCQGGEMRCKNGFHLDVLRLLDLKQFESENEENLREFYGGYSQLECTICSDKICNKFLHKYRCWALLESCSHFTCLPCMRKWRKVSHSCPLCRIVSNRYLWSYYSQIPDENRKKCLFDRRDYHVIEDEPPAPIASEPLDDIEVIYRYEDDGTILYLEEPYDDDFF</sequence>
<keyword evidence="2" id="KW-0862">Zinc</keyword>
<keyword evidence="1 3" id="KW-0479">Metal-binding</keyword>
<organism evidence="6 7">
    <name type="scientific">Dermatophagoides pteronyssinus</name>
    <name type="common">European house dust mite</name>
    <dbReference type="NCBI Taxonomy" id="6956"/>
    <lineage>
        <taxon>Eukaryota</taxon>
        <taxon>Metazoa</taxon>
        <taxon>Ecdysozoa</taxon>
        <taxon>Arthropoda</taxon>
        <taxon>Chelicerata</taxon>
        <taxon>Arachnida</taxon>
        <taxon>Acari</taxon>
        <taxon>Acariformes</taxon>
        <taxon>Sarcoptiformes</taxon>
        <taxon>Astigmata</taxon>
        <taxon>Psoroptidia</taxon>
        <taxon>Analgoidea</taxon>
        <taxon>Pyroglyphidae</taxon>
        <taxon>Dermatophagoidinae</taxon>
        <taxon>Dermatophagoides</taxon>
    </lineage>
</organism>
<comment type="caution">
    <text evidence="6">The sequence shown here is derived from an EMBL/GenBank/DDBJ whole genome shotgun (WGS) entry which is preliminary data.</text>
</comment>
<evidence type="ECO:0000313" key="6">
    <source>
        <dbReference type="EMBL" id="KAH9418695.1"/>
    </source>
</evidence>
<dbReference type="Gene3D" id="3.30.40.10">
    <property type="entry name" value="Zinc/RING finger domain, C3HC4 (zinc finger)"/>
    <property type="match status" value="1"/>
</dbReference>
<keyword evidence="1 3" id="KW-0863">Zinc-finger</keyword>
<evidence type="ECO:0000259" key="5">
    <source>
        <dbReference type="PROSITE" id="PS50089"/>
    </source>
</evidence>
<evidence type="ECO:0000313" key="7">
    <source>
        <dbReference type="Proteomes" id="UP000887458"/>
    </source>
</evidence>
<feature type="compositionally biased region" description="Basic and acidic residues" evidence="4">
    <location>
        <begin position="47"/>
        <end position="57"/>
    </location>
</feature>
<evidence type="ECO:0000256" key="3">
    <source>
        <dbReference type="PROSITE-ProRule" id="PRU00175"/>
    </source>
</evidence>
<evidence type="ECO:0000256" key="2">
    <source>
        <dbReference type="ARBA" id="ARBA00022833"/>
    </source>
</evidence>
<accession>A0ABQ8J8E1</accession>
<keyword evidence="7" id="KW-1185">Reference proteome</keyword>
<dbReference type="SUPFAM" id="SSF57850">
    <property type="entry name" value="RING/U-box"/>
    <property type="match status" value="1"/>
</dbReference>
<dbReference type="PROSITE" id="PS50089">
    <property type="entry name" value="ZF_RING_2"/>
    <property type="match status" value="1"/>
</dbReference>
<dbReference type="InterPro" id="IPR001841">
    <property type="entry name" value="Znf_RING"/>
</dbReference>
<evidence type="ECO:0000256" key="4">
    <source>
        <dbReference type="SAM" id="MobiDB-lite"/>
    </source>
</evidence>
<feature type="compositionally biased region" description="Basic and acidic residues" evidence="4">
    <location>
        <begin position="67"/>
        <end position="105"/>
    </location>
</feature>
<proteinExistence type="predicted"/>
<evidence type="ECO:0000256" key="1">
    <source>
        <dbReference type="ARBA" id="ARBA00022771"/>
    </source>
</evidence>
<protein>
    <submittedName>
        <fullName evidence="6">E3 ubiquitin-protein ligase makorin-2</fullName>
    </submittedName>
</protein>
<dbReference type="Proteomes" id="UP000887458">
    <property type="component" value="Unassembled WGS sequence"/>
</dbReference>
<feature type="region of interest" description="Disordered" evidence="4">
    <location>
        <begin position="47"/>
        <end position="111"/>
    </location>
</feature>
<feature type="domain" description="RING-type" evidence="5">
    <location>
        <begin position="294"/>
        <end position="341"/>
    </location>
</feature>